<dbReference type="InterPro" id="IPR007305">
    <property type="entry name" value="Vesicle_transpt_Got1/SFT2"/>
</dbReference>
<evidence type="ECO:0000256" key="4">
    <source>
        <dbReference type="ARBA" id="ARBA00023034"/>
    </source>
</evidence>
<evidence type="ECO:0000256" key="3">
    <source>
        <dbReference type="ARBA" id="ARBA00022989"/>
    </source>
</evidence>
<feature type="transmembrane region" description="Helical" evidence="7">
    <location>
        <begin position="9"/>
        <end position="28"/>
    </location>
</feature>
<dbReference type="InterPro" id="IPR045176">
    <property type="entry name" value="Got1"/>
</dbReference>
<keyword evidence="4" id="KW-0333">Golgi apparatus</keyword>
<evidence type="ECO:0000256" key="5">
    <source>
        <dbReference type="ARBA" id="ARBA00023136"/>
    </source>
</evidence>
<gene>
    <name evidence="8" type="ORF">TrVE_jg5136</name>
</gene>
<evidence type="ECO:0000256" key="6">
    <source>
        <dbReference type="ARBA" id="ARBA00025799"/>
    </source>
</evidence>
<evidence type="ECO:0000256" key="7">
    <source>
        <dbReference type="SAM" id="Phobius"/>
    </source>
</evidence>
<dbReference type="PANTHER" id="PTHR21493:SF9">
    <property type="entry name" value="GOLGI TRANSPORT PROTEIN 1-RELATED"/>
    <property type="match status" value="1"/>
</dbReference>
<dbReference type="GO" id="GO:0006888">
    <property type="term" value="P:endoplasmic reticulum to Golgi vesicle-mediated transport"/>
    <property type="evidence" value="ECO:0007669"/>
    <property type="project" value="InterPro"/>
</dbReference>
<feature type="transmembrane region" description="Helical" evidence="7">
    <location>
        <begin position="34"/>
        <end position="54"/>
    </location>
</feature>
<dbReference type="GO" id="GO:0042147">
    <property type="term" value="P:retrograde transport, endosome to Golgi"/>
    <property type="evidence" value="ECO:0007669"/>
    <property type="project" value="InterPro"/>
</dbReference>
<keyword evidence="3 7" id="KW-1133">Transmembrane helix</keyword>
<comment type="caution">
    <text evidence="8">The sequence shown here is derived from an EMBL/GenBank/DDBJ whole genome shotgun (WGS) entry which is preliminary data.</text>
</comment>
<keyword evidence="9" id="KW-1185">Reference proteome</keyword>
<dbReference type="EMBL" id="BRXX01000037">
    <property type="protein sequence ID" value="GMH84366.1"/>
    <property type="molecule type" value="Genomic_DNA"/>
</dbReference>
<evidence type="ECO:0000313" key="8">
    <source>
        <dbReference type="EMBL" id="GMH84366.1"/>
    </source>
</evidence>
<dbReference type="Pfam" id="PF04178">
    <property type="entry name" value="Got1"/>
    <property type="match status" value="1"/>
</dbReference>
<dbReference type="PANTHER" id="PTHR21493">
    <property type="entry name" value="CGI-141-RELATED/LIPASE CONTAINING PROTEIN"/>
    <property type="match status" value="1"/>
</dbReference>
<sequence length="137" mass="15123">MFSDNAKIGTFLLTLGLLCLFLGVLFLFDSALLALGDILFLLGLTLTIGPSRTLRFFSRPDRLRGIVTFFGGIFLVFIRFPVIGICSQVYGIVYLFGQFFPIAANAVRNVPGVGWIVRNKWVEGMVENVGGQRRSAV</sequence>
<evidence type="ECO:0000256" key="1">
    <source>
        <dbReference type="ARBA" id="ARBA00004653"/>
    </source>
</evidence>
<dbReference type="GO" id="GO:0005829">
    <property type="term" value="C:cytosol"/>
    <property type="evidence" value="ECO:0007669"/>
    <property type="project" value="GOC"/>
</dbReference>
<proteinExistence type="inferred from homology"/>
<evidence type="ECO:0000256" key="2">
    <source>
        <dbReference type="ARBA" id="ARBA00022692"/>
    </source>
</evidence>
<comment type="similarity">
    <text evidence="6">Belongs to the GOT1 family.</text>
</comment>
<dbReference type="GO" id="GO:0000139">
    <property type="term" value="C:Golgi membrane"/>
    <property type="evidence" value="ECO:0007669"/>
    <property type="project" value="UniProtKB-SubCell"/>
</dbReference>
<reference evidence="9" key="1">
    <citation type="journal article" date="2023" name="Commun. Biol.">
        <title>Genome analysis of Parmales, the sister group of diatoms, reveals the evolutionary specialization of diatoms from phago-mixotrophs to photoautotrophs.</title>
        <authorList>
            <person name="Ban H."/>
            <person name="Sato S."/>
            <person name="Yoshikawa S."/>
            <person name="Yamada K."/>
            <person name="Nakamura Y."/>
            <person name="Ichinomiya M."/>
            <person name="Sato N."/>
            <person name="Blanc-Mathieu R."/>
            <person name="Endo H."/>
            <person name="Kuwata A."/>
            <person name="Ogata H."/>
        </authorList>
    </citation>
    <scope>NUCLEOTIDE SEQUENCE [LARGE SCALE GENOMIC DNA]</scope>
    <source>
        <strain evidence="9">NIES 3699</strain>
    </source>
</reference>
<dbReference type="Proteomes" id="UP001165160">
    <property type="component" value="Unassembled WGS sequence"/>
</dbReference>
<keyword evidence="5 7" id="KW-0472">Membrane</keyword>
<keyword evidence="2 7" id="KW-0812">Transmembrane</keyword>
<dbReference type="AlphaFoldDB" id="A0A9W7B529"/>
<organism evidence="8 9">
    <name type="scientific">Triparma verrucosa</name>
    <dbReference type="NCBI Taxonomy" id="1606542"/>
    <lineage>
        <taxon>Eukaryota</taxon>
        <taxon>Sar</taxon>
        <taxon>Stramenopiles</taxon>
        <taxon>Ochrophyta</taxon>
        <taxon>Bolidophyceae</taxon>
        <taxon>Parmales</taxon>
        <taxon>Triparmaceae</taxon>
        <taxon>Triparma</taxon>
    </lineage>
</organism>
<comment type="subcellular location">
    <subcellularLocation>
        <location evidence="1">Golgi apparatus membrane</location>
        <topology evidence="1">Multi-pass membrane protein</topology>
    </subcellularLocation>
</comment>
<protein>
    <recommendedName>
        <fullName evidence="10">Vesicle transport protein GOT1B</fullName>
    </recommendedName>
</protein>
<evidence type="ECO:0000313" key="9">
    <source>
        <dbReference type="Proteomes" id="UP001165160"/>
    </source>
</evidence>
<accession>A0A9W7B529</accession>
<evidence type="ECO:0008006" key="10">
    <source>
        <dbReference type="Google" id="ProtNLM"/>
    </source>
</evidence>
<feature type="transmembrane region" description="Helical" evidence="7">
    <location>
        <begin position="66"/>
        <end position="90"/>
    </location>
</feature>
<name>A0A9W7B529_9STRA</name>